<organism evidence="2 3">
    <name type="scientific">Agromyces luteolus</name>
    <dbReference type="NCBI Taxonomy" id="88373"/>
    <lineage>
        <taxon>Bacteria</taxon>
        <taxon>Bacillati</taxon>
        <taxon>Actinomycetota</taxon>
        <taxon>Actinomycetes</taxon>
        <taxon>Micrococcales</taxon>
        <taxon>Microbacteriaceae</taxon>
        <taxon>Agromyces</taxon>
    </lineage>
</organism>
<feature type="region of interest" description="Disordered" evidence="1">
    <location>
        <begin position="85"/>
        <end position="104"/>
    </location>
</feature>
<dbReference type="EMBL" id="WODA01000025">
    <property type="protein sequence ID" value="MUN08884.1"/>
    <property type="molecule type" value="Genomic_DNA"/>
</dbReference>
<reference evidence="2 3" key="1">
    <citation type="submission" date="2019-11" db="EMBL/GenBank/DDBJ databases">
        <title>Agromyces kandeliae sp. nov., isolated from mangrove soil.</title>
        <authorList>
            <person name="Wang R."/>
        </authorList>
    </citation>
    <scope>NUCLEOTIDE SEQUENCE [LARGE SCALE GENOMIC DNA]</scope>
    <source>
        <strain evidence="2 3">JCM 11431</strain>
    </source>
</reference>
<gene>
    <name evidence="2" type="ORF">GLX25_17415</name>
</gene>
<dbReference type="InterPro" id="IPR019587">
    <property type="entry name" value="Polyketide_cyclase/dehydratase"/>
</dbReference>
<evidence type="ECO:0000256" key="1">
    <source>
        <dbReference type="SAM" id="MobiDB-lite"/>
    </source>
</evidence>
<dbReference type="Proteomes" id="UP000480122">
    <property type="component" value="Unassembled WGS sequence"/>
</dbReference>
<dbReference type="SUPFAM" id="SSF55961">
    <property type="entry name" value="Bet v1-like"/>
    <property type="match status" value="1"/>
</dbReference>
<comment type="caution">
    <text evidence="2">The sequence shown here is derived from an EMBL/GenBank/DDBJ whole genome shotgun (WGS) entry which is preliminary data.</text>
</comment>
<evidence type="ECO:0008006" key="4">
    <source>
        <dbReference type="Google" id="ProtNLM"/>
    </source>
</evidence>
<dbReference type="Pfam" id="PF10604">
    <property type="entry name" value="Polyketide_cyc2"/>
    <property type="match status" value="1"/>
</dbReference>
<name>A0A7C9HNQ2_9MICO</name>
<dbReference type="AlphaFoldDB" id="A0A7C9HNQ2"/>
<accession>A0A7C9HNQ2</accession>
<dbReference type="InterPro" id="IPR023393">
    <property type="entry name" value="START-like_dom_sf"/>
</dbReference>
<keyword evidence="3" id="KW-1185">Reference proteome</keyword>
<dbReference type="Gene3D" id="3.30.530.20">
    <property type="match status" value="1"/>
</dbReference>
<proteinExistence type="predicted"/>
<feature type="region of interest" description="Disordered" evidence="1">
    <location>
        <begin position="1"/>
        <end position="29"/>
    </location>
</feature>
<sequence length="269" mass="30316">MRWTRIMPDVSHPATWPSGREPDDGSLSAIFTPDLANGATGGCRIPRRTPGFYTRAVSGRGDDAPPRAPSDCGCGAGRNTLTRVEGDAVAHEDPTDGRRAEPRARPRRWERHVVVDATVHHPVEAVFPYLADPMRWHEFAPAVAFRRQLDDGPIRVGTRWMSTDRIGPFRAHFIDTLDVLEEGRRVVWLSSAPWNARVEYACTASGAVTRIRADYRGDLGGSLRWQAGWLPRWATHWILAGDFRRLDRVLDRRARAARRWEERHGTAST</sequence>
<evidence type="ECO:0000313" key="2">
    <source>
        <dbReference type="EMBL" id="MUN08884.1"/>
    </source>
</evidence>
<evidence type="ECO:0000313" key="3">
    <source>
        <dbReference type="Proteomes" id="UP000480122"/>
    </source>
</evidence>
<protein>
    <recommendedName>
        <fullName evidence="4">SRPBCC family protein</fullName>
    </recommendedName>
</protein>
<dbReference type="OrthoDB" id="191189at2"/>